<dbReference type="EMBL" id="JBBPBM010000011">
    <property type="protein sequence ID" value="KAK8563414.1"/>
    <property type="molecule type" value="Genomic_DNA"/>
</dbReference>
<accession>A0ABR2EN40</accession>
<keyword evidence="3" id="KW-1185">Reference proteome</keyword>
<feature type="region of interest" description="Disordered" evidence="1">
    <location>
        <begin position="1"/>
        <end position="40"/>
    </location>
</feature>
<evidence type="ECO:0008006" key="4">
    <source>
        <dbReference type="Google" id="ProtNLM"/>
    </source>
</evidence>
<proteinExistence type="predicted"/>
<dbReference type="CDD" id="cd22645">
    <property type="entry name" value="BIC1_CID"/>
    <property type="match status" value="1"/>
</dbReference>
<gene>
    <name evidence="2" type="ORF">V6N12_035562</name>
</gene>
<dbReference type="InterPro" id="IPR040374">
    <property type="entry name" value="BIC"/>
</dbReference>
<dbReference type="PANTHER" id="PTHR34207:SF2">
    <property type="entry name" value="PROTEIN BIC1"/>
    <property type="match status" value="1"/>
</dbReference>
<evidence type="ECO:0000256" key="1">
    <source>
        <dbReference type="SAM" id="MobiDB-lite"/>
    </source>
</evidence>
<organism evidence="2 3">
    <name type="scientific">Hibiscus sabdariffa</name>
    <name type="common">roselle</name>
    <dbReference type="NCBI Taxonomy" id="183260"/>
    <lineage>
        <taxon>Eukaryota</taxon>
        <taxon>Viridiplantae</taxon>
        <taxon>Streptophyta</taxon>
        <taxon>Embryophyta</taxon>
        <taxon>Tracheophyta</taxon>
        <taxon>Spermatophyta</taxon>
        <taxon>Magnoliopsida</taxon>
        <taxon>eudicotyledons</taxon>
        <taxon>Gunneridae</taxon>
        <taxon>Pentapetalae</taxon>
        <taxon>rosids</taxon>
        <taxon>malvids</taxon>
        <taxon>Malvales</taxon>
        <taxon>Malvaceae</taxon>
        <taxon>Malvoideae</taxon>
        <taxon>Hibiscus</taxon>
    </lineage>
</organism>
<evidence type="ECO:0000313" key="3">
    <source>
        <dbReference type="Proteomes" id="UP001472677"/>
    </source>
</evidence>
<comment type="caution">
    <text evidence="2">The sequence shown here is derived from an EMBL/GenBank/DDBJ whole genome shotgun (WGS) entry which is preliminary data.</text>
</comment>
<sequence>MAGSSLEGRGRRRSEVEADEVKEEAIRGGSGEGDNGGEKLKRHRIEVAGGVWIPEIWGQEELLKDWIDCCAFDDALVPCGIMSARAALVEQGTRPNSAGFIIENSC</sequence>
<dbReference type="Proteomes" id="UP001472677">
    <property type="component" value="Unassembled WGS sequence"/>
</dbReference>
<evidence type="ECO:0000313" key="2">
    <source>
        <dbReference type="EMBL" id="KAK8563414.1"/>
    </source>
</evidence>
<name>A0ABR2EN40_9ROSI</name>
<dbReference type="PANTHER" id="PTHR34207">
    <property type="entry name" value="PROTEIN BIC1"/>
    <property type="match status" value="1"/>
</dbReference>
<protein>
    <recommendedName>
        <fullName evidence="4">Protein BIC1</fullName>
    </recommendedName>
</protein>
<reference evidence="2 3" key="1">
    <citation type="journal article" date="2024" name="G3 (Bethesda)">
        <title>Genome assembly of Hibiscus sabdariffa L. provides insights into metabolisms of medicinal natural products.</title>
        <authorList>
            <person name="Kim T."/>
        </authorList>
    </citation>
    <scope>NUCLEOTIDE SEQUENCE [LARGE SCALE GENOMIC DNA]</scope>
    <source>
        <strain evidence="2">TK-2024</strain>
        <tissue evidence="2">Old leaves</tissue>
    </source>
</reference>